<evidence type="ECO:0000256" key="1">
    <source>
        <dbReference type="ARBA" id="ARBA00023015"/>
    </source>
</evidence>
<dbReference type="InterPro" id="IPR036390">
    <property type="entry name" value="WH_DNA-bd_sf"/>
</dbReference>
<dbReference type="SUPFAM" id="SSF46785">
    <property type="entry name" value="Winged helix' DNA-binding domain"/>
    <property type="match status" value="1"/>
</dbReference>
<dbReference type="OrthoDB" id="9807069at2"/>
<evidence type="ECO:0000256" key="3">
    <source>
        <dbReference type="ARBA" id="ARBA00023163"/>
    </source>
</evidence>
<sequence length="143" mass="15994">MSPRNIQMPDECLFVREILDRVGDKWSLCIVGALRAGPKRFNELKRAVEGISQRMLTLTLRGLERDGLIKRKMFPTIPPRVDYELTDLGQTLLEPVLALVAWAEQNKAVIQGARSDYDAMSGTSSPPAPLPLQAHSDSRVQPR</sequence>
<evidence type="ECO:0000256" key="2">
    <source>
        <dbReference type="ARBA" id="ARBA00023125"/>
    </source>
</evidence>
<keyword evidence="2" id="KW-0238">DNA-binding</keyword>
<proteinExistence type="predicted"/>
<dbReference type="PANTHER" id="PTHR33204">
    <property type="entry name" value="TRANSCRIPTIONAL REGULATOR, MARR FAMILY"/>
    <property type="match status" value="1"/>
</dbReference>
<dbReference type="RefSeq" id="WP_090348992.1">
    <property type="nucleotide sequence ID" value="NZ_LT629751.1"/>
</dbReference>
<dbReference type="Gene3D" id="1.10.10.10">
    <property type="entry name" value="Winged helix-like DNA-binding domain superfamily/Winged helix DNA-binding domain"/>
    <property type="match status" value="1"/>
</dbReference>
<feature type="domain" description="HTH hxlR-type" evidence="5">
    <location>
        <begin position="12"/>
        <end position="111"/>
    </location>
</feature>
<feature type="region of interest" description="Disordered" evidence="4">
    <location>
        <begin position="117"/>
        <end position="143"/>
    </location>
</feature>
<dbReference type="GO" id="GO:0003677">
    <property type="term" value="F:DNA binding"/>
    <property type="evidence" value="ECO:0007669"/>
    <property type="project" value="UniProtKB-KW"/>
</dbReference>
<organism evidence="6 7">
    <name type="scientific">Pseudomonas oryzae</name>
    <dbReference type="NCBI Taxonomy" id="1392877"/>
    <lineage>
        <taxon>Bacteria</taxon>
        <taxon>Pseudomonadati</taxon>
        <taxon>Pseudomonadota</taxon>
        <taxon>Gammaproteobacteria</taxon>
        <taxon>Pseudomonadales</taxon>
        <taxon>Pseudomonadaceae</taxon>
        <taxon>Pseudomonas</taxon>
    </lineage>
</organism>
<dbReference type="Proteomes" id="UP000243359">
    <property type="component" value="Chromosome I"/>
</dbReference>
<dbReference type="EMBL" id="LT629751">
    <property type="protein sequence ID" value="SDS61481.1"/>
    <property type="molecule type" value="Genomic_DNA"/>
</dbReference>
<reference evidence="7" key="1">
    <citation type="submission" date="2016-10" db="EMBL/GenBank/DDBJ databases">
        <authorList>
            <person name="Varghese N."/>
            <person name="Submissions S."/>
        </authorList>
    </citation>
    <scope>NUCLEOTIDE SEQUENCE [LARGE SCALE GENOMIC DNA]</scope>
    <source>
        <strain evidence="7">KCTC 32247</strain>
    </source>
</reference>
<gene>
    <name evidence="6" type="ORF">SAMN05216221_2210</name>
</gene>
<name>A0A1H1TN39_9PSED</name>
<accession>A0A1H1TN39</accession>
<dbReference type="InterPro" id="IPR036388">
    <property type="entry name" value="WH-like_DNA-bd_sf"/>
</dbReference>
<evidence type="ECO:0000313" key="7">
    <source>
        <dbReference type="Proteomes" id="UP000243359"/>
    </source>
</evidence>
<keyword evidence="3" id="KW-0804">Transcription</keyword>
<dbReference type="PROSITE" id="PS51118">
    <property type="entry name" value="HTH_HXLR"/>
    <property type="match status" value="1"/>
</dbReference>
<keyword evidence="1" id="KW-0805">Transcription regulation</keyword>
<evidence type="ECO:0000313" key="6">
    <source>
        <dbReference type="EMBL" id="SDS61481.1"/>
    </source>
</evidence>
<dbReference type="AlphaFoldDB" id="A0A1H1TN39"/>
<keyword evidence="7" id="KW-1185">Reference proteome</keyword>
<evidence type="ECO:0000259" key="5">
    <source>
        <dbReference type="PROSITE" id="PS51118"/>
    </source>
</evidence>
<protein>
    <submittedName>
        <fullName evidence="6">Transcriptional regulator, HxlR family</fullName>
    </submittedName>
</protein>
<dbReference type="STRING" id="1392877.SAMN05216221_2210"/>
<dbReference type="Pfam" id="PF01638">
    <property type="entry name" value="HxlR"/>
    <property type="match status" value="1"/>
</dbReference>
<dbReference type="PANTHER" id="PTHR33204:SF39">
    <property type="entry name" value="TRANSCRIPTIONAL REGULATORY PROTEIN"/>
    <property type="match status" value="1"/>
</dbReference>
<evidence type="ECO:0000256" key="4">
    <source>
        <dbReference type="SAM" id="MobiDB-lite"/>
    </source>
</evidence>
<dbReference type="InterPro" id="IPR002577">
    <property type="entry name" value="HTH_HxlR"/>
</dbReference>